<dbReference type="AlphaFoldDB" id="A0A4Q2U2D1"/>
<comment type="caution">
    <text evidence="3">The sequence shown here is derived from an EMBL/GenBank/DDBJ whole genome shotgun (WGS) entry which is preliminary data.</text>
</comment>
<dbReference type="InterPro" id="IPR032710">
    <property type="entry name" value="NTF2-like_dom_sf"/>
</dbReference>
<accession>A0A4Q2U2D1</accession>
<keyword evidence="4" id="KW-1185">Reference proteome</keyword>
<gene>
    <name evidence="3" type="ORF">D3273_26260</name>
</gene>
<dbReference type="SUPFAM" id="SSF54427">
    <property type="entry name" value="NTF2-like"/>
    <property type="match status" value="1"/>
</dbReference>
<dbReference type="NCBIfam" id="TIGR02246">
    <property type="entry name" value="SgcJ/EcaC family oxidoreductase"/>
    <property type="match status" value="1"/>
</dbReference>
<reference evidence="3 4" key="2">
    <citation type="submission" date="2019-02" db="EMBL/GenBank/DDBJ databases">
        <title>'Lichenibacterium ramalinii' gen. nov. sp. nov., 'Lichenibacterium minor' gen. nov. sp. nov.</title>
        <authorList>
            <person name="Pankratov T."/>
        </authorList>
    </citation>
    <scope>NUCLEOTIDE SEQUENCE [LARGE SCALE GENOMIC DNA]</scope>
    <source>
        <strain evidence="3 4">RmlP026</strain>
    </source>
</reference>
<dbReference type="EMBL" id="QYBB01000080">
    <property type="protein sequence ID" value="RYC29001.1"/>
    <property type="molecule type" value="Genomic_DNA"/>
</dbReference>
<name>A0A4Q2U2D1_9HYPH</name>
<evidence type="ECO:0000256" key="1">
    <source>
        <dbReference type="SAM" id="SignalP"/>
    </source>
</evidence>
<protein>
    <submittedName>
        <fullName evidence="3">SgcJ/EcaC family oxidoreductase</fullName>
    </submittedName>
</protein>
<feature type="signal peptide" evidence="1">
    <location>
        <begin position="1"/>
        <end position="36"/>
    </location>
</feature>
<dbReference type="InterPro" id="IPR011944">
    <property type="entry name" value="Steroid_delta5-4_isomerase"/>
</dbReference>
<dbReference type="OrthoDB" id="8419963at2"/>
<reference evidence="3 4" key="1">
    <citation type="submission" date="2018-12" db="EMBL/GenBank/DDBJ databases">
        <authorList>
            <person name="Grouzdev D.S."/>
            <person name="Krutkina M.S."/>
        </authorList>
    </citation>
    <scope>NUCLEOTIDE SEQUENCE [LARGE SCALE GENOMIC DNA]</scope>
    <source>
        <strain evidence="3 4">RmlP026</strain>
    </source>
</reference>
<keyword evidence="1" id="KW-0732">Signal</keyword>
<proteinExistence type="predicted"/>
<dbReference type="Gene3D" id="3.10.450.50">
    <property type="match status" value="1"/>
</dbReference>
<feature type="chain" id="PRO_5020231620" evidence="1">
    <location>
        <begin position="37"/>
        <end position="183"/>
    </location>
</feature>
<organism evidence="3 4">
    <name type="scientific">Lichenibacterium minor</name>
    <dbReference type="NCBI Taxonomy" id="2316528"/>
    <lineage>
        <taxon>Bacteria</taxon>
        <taxon>Pseudomonadati</taxon>
        <taxon>Pseudomonadota</taxon>
        <taxon>Alphaproteobacteria</taxon>
        <taxon>Hyphomicrobiales</taxon>
        <taxon>Lichenihabitantaceae</taxon>
        <taxon>Lichenibacterium</taxon>
    </lineage>
</organism>
<dbReference type="Proteomes" id="UP000290759">
    <property type="component" value="Unassembled WGS sequence"/>
</dbReference>
<sequence>MSRKTRSCRVLIHKNVEAALLTAALLGSTSIFPARAQTTQPHPATMGASTMAQDEAAIRAALASYNAALNGGDTSDVLLLYDQDGICMAPFSPSSIGQAALRKAYDGFFLELKFNVKFDINEVVVMAPDWAFVRTNSAGTTLHHSTGKTVSEANQELFVMHKGADGRWRIARYSFSPTNPPSA</sequence>
<dbReference type="InterPro" id="IPR037401">
    <property type="entry name" value="SnoaL-like"/>
</dbReference>
<feature type="domain" description="SnoaL-like" evidence="2">
    <location>
        <begin position="64"/>
        <end position="168"/>
    </location>
</feature>
<evidence type="ECO:0000259" key="2">
    <source>
        <dbReference type="Pfam" id="PF12680"/>
    </source>
</evidence>
<evidence type="ECO:0000313" key="4">
    <source>
        <dbReference type="Proteomes" id="UP000290759"/>
    </source>
</evidence>
<evidence type="ECO:0000313" key="3">
    <source>
        <dbReference type="EMBL" id="RYC29001.1"/>
    </source>
</evidence>
<dbReference type="Pfam" id="PF12680">
    <property type="entry name" value="SnoaL_2"/>
    <property type="match status" value="1"/>
</dbReference>